<organism evidence="2 3">
    <name type="scientific">Scleroderma citrinum Foug A</name>
    <dbReference type="NCBI Taxonomy" id="1036808"/>
    <lineage>
        <taxon>Eukaryota</taxon>
        <taxon>Fungi</taxon>
        <taxon>Dikarya</taxon>
        <taxon>Basidiomycota</taxon>
        <taxon>Agaricomycotina</taxon>
        <taxon>Agaricomycetes</taxon>
        <taxon>Agaricomycetidae</taxon>
        <taxon>Boletales</taxon>
        <taxon>Sclerodermatineae</taxon>
        <taxon>Sclerodermataceae</taxon>
        <taxon>Scleroderma</taxon>
    </lineage>
</organism>
<dbReference type="InParanoid" id="A0A0C3DKI1"/>
<evidence type="ECO:0000313" key="3">
    <source>
        <dbReference type="Proteomes" id="UP000053989"/>
    </source>
</evidence>
<dbReference type="Pfam" id="PF03184">
    <property type="entry name" value="DDE_1"/>
    <property type="match status" value="1"/>
</dbReference>
<dbReference type="InterPro" id="IPR004875">
    <property type="entry name" value="DDE_SF_endonuclease_dom"/>
</dbReference>
<dbReference type="AlphaFoldDB" id="A0A0C3DKI1"/>
<feature type="domain" description="DDE-1" evidence="1">
    <location>
        <begin position="5"/>
        <end position="59"/>
    </location>
</feature>
<keyword evidence="3" id="KW-1185">Reference proteome</keyword>
<accession>A0A0C3DKI1</accession>
<dbReference type="OrthoDB" id="2651529at2759"/>
<sequence>MYLYFKPNLTSYVQPCDAGIIHTTKVLYRHAFCLQAMELEDTGEQDIYKINLCEAMLLVVE</sequence>
<name>A0A0C3DKI1_9AGAM</name>
<dbReference type="EMBL" id="KN822109">
    <property type="protein sequence ID" value="KIM56829.1"/>
    <property type="molecule type" value="Genomic_DNA"/>
</dbReference>
<reference evidence="2 3" key="1">
    <citation type="submission" date="2014-04" db="EMBL/GenBank/DDBJ databases">
        <authorList>
            <consortium name="DOE Joint Genome Institute"/>
            <person name="Kuo A."/>
            <person name="Kohler A."/>
            <person name="Nagy L.G."/>
            <person name="Floudas D."/>
            <person name="Copeland A."/>
            <person name="Barry K.W."/>
            <person name="Cichocki N."/>
            <person name="Veneault-Fourrey C."/>
            <person name="LaButti K."/>
            <person name="Lindquist E.A."/>
            <person name="Lipzen A."/>
            <person name="Lundell T."/>
            <person name="Morin E."/>
            <person name="Murat C."/>
            <person name="Sun H."/>
            <person name="Tunlid A."/>
            <person name="Henrissat B."/>
            <person name="Grigoriev I.V."/>
            <person name="Hibbett D.S."/>
            <person name="Martin F."/>
            <person name="Nordberg H.P."/>
            <person name="Cantor M.N."/>
            <person name="Hua S.X."/>
        </authorList>
    </citation>
    <scope>NUCLEOTIDE SEQUENCE [LARGE SCALE GENOMIC DNA]</scope>
    <source>
        <strain evidence="2 3">Foug A</strain>
    </source>
</reference>
<gene>
    <name evidence="2" type="ORF">SCLCIDRAFT_131669</name>
</gene>
<dbReference type="HOGENOM" id="CLU_088458_4_2_1"/>
<proteinExistence type="predicted"/>
<reference evidence="3" key="2">
    <citation type="submission" date="2015-01" db="EMBL/GenBank/DDBJ databases">
        <title>Evolutionary Origins and Diversification of the Mycorrhizal Mutualists.</title>
        <authorList>
            <consortium name="DOE Joint Genome Institute"/>
            <consortium name="Mycorrhizal Genomics Consortium"/>
            <person name="Kohler A."/>
            <person name="Kuo A."/>
            <person name="Nagy L.G."/>
            <person name="Floudas D."/>
            <person name="Copeland A."/>
            <person name="Barry K.W."/>
            <person name="Cichocki N."/>
            <person name="Veneault-Fourrey C."/>
            <person name="LaButti K."/>
            <person name="Lindquist E.A."/>
            <person name="Lipzen A."/>
            <person name="Lundell T."/>
            <person name="Morin E."/>
            <person name="Murat C."/>
            <person name="Riley R."/>
            <person name="Ohm R."/>
            <person name="Sun H."/>
            <person name="Tunlid A."/>
            <person name="Henrissat B."/>
            <person name="Grigoriev I.V."/>
            <person name="Hibbett D.S."/>
            <person name="Martin F."/>
        </authorList>
    </citation>
    <scope>NUCLEOTIDE SEQUENCE [LARGE SCALE GENOMIC DNA]</scope>
    <source>
        <strain evidence="3">Foug A</strain>
    </source>
</reference>
<dbReference type="Proteomes" id="UP000053989">
    <property type="component" value="Unassembled WGS sequence"/>
</dbReference>
<dbReference type="GO" id="GO:0003676">
    <property type="term" value="F:nucleic acid binding"/>
    <property type="evidence" value="ECO:0007669"/>
    <property type="project" value="InterPro"/>
</dbReference>
<evidence type="ECO:0000259" key="1">
    <source>
        <dbReference type="Pfam" id="PF03184"/>
    </source>
</evidence>
<protein>
    <recommendedName>
        <fullName evidence="1">DDE-1 domain-containing protein</fullName>
    </recommendedName>
</protein>
<dbReference type="STRING" id="1036808.A0A0C3DKI1"/>
<evidence type="ECO:0000313" key="2">
    <source>
        <dbReference type="EMBL" id="KIM56829.1"/>
    </source>
</evidence>